<evidence type="ECO:0000256" key="4">
    <source>
        <dbReference type="ARBA" id="ARBA00023054"/>
    </source>
</evidence>
<reference evidence="8" key="3">
    <citation type="submission" date="2025-09" db="UniProtKB">
        <authorList>
            <consortium name="Ensembl"/>
        </authorList>
    </citation>
    <scope>IDENTIFICATION</scope>
    <source>
        <strain evidence="8">Glennie</strain>
    </source>
</reference>
<dbReference type="InterPro" id="IPR002957">
    <property type="entry name" value="Keratin_I"/>
</dbReference>
<dbReference type="AlphaFoldDB" id="A0A6I8PG64"/>
<dbReference type="PANTHER" id="PTHR23239">
    <property type="entry name" value="INTERMEDIATE FILAMENT"/>
    <property type="match status" value="1"/>
</dbReference>
<keyword evidence="1" id="KW-0597">Phosphoprotein</keyword>
<dbReference type="GO" id="GO:0097284">
    <property type="term" value="P:hepatocyte apoptotic process"/>
    <property type="evidence" value="ECO:0007669"/>
    <property type="project" value="Ensembl"/>
</dbReference>
<dbReference type="GeneTree" id="ENSGT00940000153309"/>
<dbReference type="GO" id="GO:0043001">
    <property type="term" value="P:Golgi to plasma membrane protein transport"/>
    <property type="evidence" value="ECO:0007669"/>
    <property type="project" value="Ensembl"/>
</dbReference>
<dbReference type="GO" id="GO:0005198">
    <property type="term" value="F:structural molecule activity"/>
    <property type="evidence" value="ECO:0007669"/>
    <property type="project" value="InterPro"/>
</dbReference>
<feature type="region of interest" description="Disordered" evidence="6">
    <location>
        <begin position="1"/>
        <end position="82"/>
    </location>
</feature>
<evidence type="ECO:0000256" key="1">
    <source>
        <dbReference type="ARBA" id="ARBA00022553"/>
    </source>
</evidence>
<evidence type="ECO:0000256" key="2">
    <source>
        <dbReference type="ARBA" id="ARBA00022744"/>
    </source>
</evidence>
<feature type="coiled-coil region" evidence="5">
    <location>
        <begin position="193"/>
        <end position="366"/>
    </location>
</feature>
<dbReference type="Ensembl" id="ENSOANT00000072352.1">
    <property type="protein sequence ID" value="ENSOANP00000052941.1"/>
    <property type="gene ID" value="ENSOANG00000045852.1"/>
</dbReference>
<feature type="coiled-coil region" evidence="5">
    <location>
        <begin position="88"/>
        <end position="122"/>
    </location>
</feature>
<dbReference type="InterPro" id="IPR039008">
    <property type="entry name" value="IF_rod_dom"/>
</dbReference>
<reference evidence="8" key="2">
    <citation type="submission" date="2025-08" db="UniProtKB">
        <authorList>
            <consortium name="Ensembl"/>
        </authorList>
    </citation>
    <scope>IDENTIFICATION</scope>
    <source>
        <strain evidence="8">Glennie</strain>
    </source>
</reference>
<dbReference type="SMART" id="SM01391">
    <property type="entry name" value="Filament"/>
    <property type="match status" value="1"/>
</dbReference>
<evidence type="ECO:0000256" key="5">
    <source>
        <dbReference type="SAM" id="Coils"/>
    </source>
</evidence>
<keyword evidence="4 5" id="KW-0175">Coiled coil</keyword>
<dbReference type="SUPFAM" id="SSF64593">
    <property type="entry name" value="Intermediate filament protein, coiled coil region"/>
    <property type="match status" value="2"/>
</dbReference>
<dbReference type="OMA" id="IHSTKIV"/>
<feature type="compositionally biased region" description="Low complexity" evidence="6">
    <location>
        <begin position="44"/>
        <end position="66"/>
    </location>
</feature>
<evidence type="ECO:0000256" key="3">
    <source>
        <dbReference type="ARBA" id="ARBA00022754"/>
    </source>
</evidence>
<dbReference type="Bgee" id="ENSOANG00000045852">
    <property type="expression patterns" value="Expressed in endometrium and 6 other cell types or tissues"/>
</dbReference>
<feature type="compositionally biased region" description="Low complexity" evidence="6">
    <location>
        <begin position="9"/>
        <end position="37"/>
    </location>
</feature>
<dbReference type="InParanoid" id="A0A6I8PG64"/>
<evidence type="ECO:0000313" key="9">
    <source>
        <dbReference type="Proteomes" id="UP000002279"/>
    </source>
</evidence>
<feature type="domain" description="IF rod" evidence="7">
    <location>
        <begin position="84"/>
        <end position="395"/>
    </location>
</feature>
<dbReference type="PROSITE" id="PS51842">
    <property type="entry name" value="IF_ROD_2"/>
    <property type="match status" value="1"/>
</dbReference>
<organism evidence="8 9">
    <name type="scientific">Ornithorhynchus anatinus</name>
    <name type="common">Duckbill platypus</name>
    <dbReference type="NCBI Taxonomy" id="9258"/>
    <lineage>
        <taxon>Eukaryota</taxon>
        <taxon>Metazoa</taxon>
        <taxon>Chordata</taxon>
        <taxon>Craniata</taxon>
        <taxon>Vertebrata</taxon>
        <taxon>Euteleostomi</taxon>
        <taxon>Mammalia</taxon>
        <taxon>Monotremata</taxon>
        <taxon>Ornithorhynchidae</taxon>
        <taxon>Ornithorhynchus</taxon>
    </lineage>
</organism>
<dbReference type="FunCoup" id="A0A6I8PG64">
    <property type="interactions" value="140"/>
</dbReference>
<sequence length="438" mass="48961">MNFAPRPASSSSYRSSNVFRSSGSSGPRPSSAASIYAGAGGSGSRVSRVFVSGPGSPARFQPRPGALGSGPGLGLGLAGGPENDKQKMQGLNERLASYLEQVRGLEADNHRLEAQIRQHLDNRAPHTQDWTPFFKTIEDLRAEIFAKSVENANLVLNIDNARLAADDFRIKYETELAMRQSVESDIHGLRKVIDDTNMNRMQLETEIETLKEELLYMKKSHQEEVEGLQREIAGSGLTVEVDAPKTQDLGQVMAELRAKYEALAEENRKELDKYWSQQIEESTIVMTSRCEEVEKARGEVTDLRRSLQTLDIELDTLRNLKGNLEANLQEVEMRYRLQLDQQNALLMHLEAELAKVRAECQQQAQDYGALLDVKSKLVNEIDMYRKLLDGNDDFSLRDALDSKSNSNPGIVHSFHKTTRTVVDGKVVSETSDSKVIRH</sequence>
<dbReference type="Pfam" id="PF00038">
    <property type="entry name" value="Filament"/>
    <property type="match status" value="1"/>
</dbReference>
<keyword evidence="3" id="KW-0403">Intermediate filament</keyword>
<dbReference type="Gene3D" id="1.20.5.170">
    <property type="match status" value="1"/>
</dbReference>
<dbReference type="PANTHER" id="PTHR23239:SF349">
    <property type="entry name" value="KERATIN, TYPE I CYTOSKELETAL 18"/>
    <property type="match status" value="1"/>
</dbReference>
<gene>
    <name evidence="8" type="primary">KRT18</name>
</gene>
<reference evidence="8 9" key="1">
    <citation type="journal article" date="2008" name="Nature">
        <title>Genome analysis of the platypus reveals unique signatures of evolution.</title>
        <authorList>
            <person name="Warren W.C."/>
            <person name="Hillier L.W."/>
            <person name="Marshall Graves J.A."/>
            <person name="Birney E."/>
            <person name="Ponting C.P."/>
            <person name="Grutzner F."/>
            <person name="Belov K."/>
            <person name="Miller W."/>
            <person name="Clarke L."/>
            <person name="Chinwalla A.T."/>
            <person name="Yang S.P."/>
            <person name="Heger A."/>
            <person name="Locke D.P."/>
            <person name="Miethke P."/>
            <person name="Waters P.D."/>
            <person name="Veyrunes F."/>
            <person name="Fulton L."/>
            <person name="Fulton B."/>
            <person name="Graves T."/>
            <person name="Wallis J."/>
            <person name="Puente X.S."/>
            <person name="Lopez-Otin C."/>
            <person name="Ordonez G.R."/>
            <person name="Eichler E.E."/>
            <person name="Chen L."/>
            <person name="Cheng Z."/>
            <person name="Deakin J.E."/>
            <person name="Alsop A."/>
            <person name="Thompson K."/>
            <person name="Kirby P."/>
            <person name="Papenfuss A.T."/>
            <person name="Wakefield M.J."/>
            <person name="Olender T."/>
            <person name="Lancet D."/>
            <person name="Huttley G.A."/>
            <person name="Smit A.F."/>
            <person name="Pask A."/>
            <person name="Temple-Smith P."/>
            <person name="Batzer M.A."/>
            <person name="Walker J.A."/>
            <person name="Konkel M.K."/>
            <person name="Harris R.S."/>
            <person name="Whittington C.M."/>
            <person name="Wong E.S."/>
            <person name="Gemmell N.J."/>
            <person name="Buschiazzo E."/>
            <person name="Vargas Jentzsch I.M."/>
            <person name="Merkel A."/>
            <person name="Schmitz J."/>
            <person name="Zemann A."/>
            <person name="Churakov G."/>
            <person name="Kriegs J.O."/>
            <person name="Brosius J."/>
            <person name="Murchison E.P."/>
            <person name="Sachidanandam R."/>
            <person name="Smith C."/>
            <person name="Hannon G.J."/>
            <person name="Tsend-Ayush E."/>
            <person name="McMillan D."/>
            <person name="Attenborough R."/>
            <person name="Rens W."/>
            <person name="Ferguson-Smith M."/>
            <person name="Lefevre C.M."/>
            <person name="Sharp J.A."/>
            <person name="Nicholas K.R."/>
            <person name="Ray D.A."/>
            <person name="Kube M."/>
            <person name="Reinhardt R."/>
            <person name="Pringle T.H."/>
            <person name="Taylor J."/>
            <person name="Jones R.C."/>
            <person name="Nixon B."/>
            <person name="Dacheux J.L."/>
            <person name="Niwa H."/>
            <person name="Sekita Y."/>
            <person name="Huang X."/>
            <person name="Stark A."/>
            <person name="Kheradpour P."/>
            <person name="Kellis M."/>
            <person name="Flicek P."/>
            <person name="Chen Y."/>
            <person name="Webber C."/>
            <person name="Hardison R."/>
            <person name="Nelson J."/>
            <person name="Hallsworth-Pepin K."/>
            <person name="Delehaunty K."/>
            <person name="Markovic C."/>
            <person name="Minx P."/>
            <person name="Feng Y."/>
            <person name="Kremitzki C."/>
            <person name="Mitreva M."/>
            <person name="Glasscock J."/>
            <person name="Wylie T."/>
            <person name="Wohldmann P."/>
            <person name="Thiru P."/>
            <person name="Nhan M.N."/>
            <person name="Pohl C.S."/>
            <person name="Smith S.M."/>
            <person name="Hou S."/>
            <person name="Nefedov M."/>
            <person name="de Jong P.J."/>
            <person name="Renfree M.B."/>
            <person name="Mardis E.R."/>
            <person name="Wilson R.K."/>
        </authorList>
    </citation>
    <scope>NUCLEOTIDE SEQUENCE [LARGE SCALE GENOMIC DNA]</scope>
    <source>
        <strain evidence="8 9">Glennie</strain>
    </source>
</reference>
<dbReference type="GO" id="GO:0034451">
    <property type="term" value="C:centriolar satellite"/>
    <property type="evidence" value="ECO:0007669"/>
    <property type="project" value="Ensembl"/>
</dbReference>
<evidence type="ECO:0000256" key="6">
    <source>
        <dbReference type="SAM" id="MobiDB-lite"/>
    </source>
</evidence>
<protein>
    <submittedName>
        <fullName evidence="8">Keratin 18</fullName>
    </submittedName>
</protein>
<dbReference type="GO" id="GO:0005856">
    <property type="term" value="C:cytoskeleton"/>
    <property type="evidence" value="ECO:0000318"/>
    <property type="project" value="GO_Central"/>
</dbReference>
<dbReference type="GO" id="GO:0045104">
    <property type="term" value="P:intermediate filament cytoskeleton organization"/>
    <property type="evidence" value="ECO:0000318"/>
    <property type="project" value="GO_Central"/>
</dbReference>
<dbReference type="GO" id="GO:0045095">
    <property type="term" value="C:keratin filament"/>
    <property type="evidence" value="ECO:0000318"/>
    <property type="project" value="GO_Central"/>
</dbReference>
<dbReference type="Gene3D" id="1.20.5.1160">
    <property type="entry name" value="Vasodilator-stimulated phosphoprotein"/>
    <property type="match status" value="1"/>
</dbReference>
<dbReference type="GO" id="GO:0043066">
    <property type="term" value="P:negative regulation of apoptotic process"/>
    <property type="evidence" value="ECO:0007669"/>
    <property type="project" value="Ensembl"/>
</dbReference>
<dbReference type="GO" id="GO:0097191">
    <property type="term" value="P:extrinsic apoptotic signaling pathway"/>
    <property type="evidence" value="ECO:0007669"/>
    <property type="project" value="Ensembl"/>
</dbReference>
<proteinExistence type="predicted"/>
<dbReference type="Gene3D" id="1.20.5.500">
    <property type="entry name" value="Single helix bin"/>
    <property type="match status" value="1"/>
</dbReference>
<dbReference type="Proteomes" id="UP000002279">
    <property type="component" value="Chromosome 10"/>
</dbReference>
<keyword evidence="2" id="KW-0416">Keratin</keyword>
<dbReference type="PRINTS" id="PR01248">
    <property type="entry name" value="TYPE1KERATIN"/>
</dbReference>
<feature type="compositionally biased region" description="Gly residues" evidence="6">
    <location>
        <begin position="67"/>
        <end position="79"/>
    </location>
</feature>
<dbReference type="GO" id="GO:0005829">
    <property type="term" value="C:cytosol"/>
    <property type="evidence" value="ECO:0007669"/>
    <property type="project" value="Ensembl"/>
</dbReference>
<keyword evidence="9" id="KW-1185">Reference proteome</keyword>
<dbReference type="GO" id="GO:0071944">
    <property type="term" value="C:cell periphery"/>
    <property type="evidence" value="ECO:0007669"/>
    <property type="project" value="Ensembl"/>
</dbReference>
<dbReference type="FunFam" id="1.20.5.1160:FF:000002">
    <property type="entry name" value="Type I keratin 10"/>
    <property type="match status" value="1"/>
</dbReference>
<accession>A0A6I8PG64</accession>
<dbReference type="GO" id="GO:0033209">
    <property type="term" value="P:tumor necrosis factor-mediated signaling pathway"/>
    <property type="evidence" value="ECO:0007669"/>
    <property type="project" value="Ensembl"/>
</dbReference>
<dbReference type="GO" id="GO:0097110">
    <property type="term" value="F:scaffold protein binding"/>
    <property type="evidence" value="ECO:0007669"/>
    <property type="project" value="Ensembl"/>
</dbReference>
<evidence type="ECO:0000259" key="7">
    <source>
        <dbReference type="PROSITE" id="PS51842"/>
    </source>
</evidence>
<evidence type="ECO:0000313" key="8">
    <source>
        <dbReference type="Ensembl" id="ENSOANP00000052941.1"/>
    </source>
</evidence>
<name>A0A6I8PG64_ORNAN</name>